<keyword evidence="1" id="KW-0732">Signal</keyword>
<name>A0A3P7Y032_9TREM</name>
<dbReference type="Proteomes" id="UP000269396">
    <property type="component" value="Unassembled WGS sequence"/>
</dbReference>
<gene>
    <name evidence="2" type="ORF">SMTD_LOCUS1721</name>
</gene>
<dbReference type="EMBL" id="UZAL01002028">
    <property type="protein sequence ID" value="VDO80830.1"/>
    <property type="molecule type" value="Genomic_DNA"/>
</dbReference>
<evidence type="ECO:0000313" key="2">
    <source>
        <dbReference type="EMBL" id="VDO80830.1"/>
    </source>
</evidence>
<keyword evidence="3" id="KW-1185">Reference proteome</keyword>
<sequence length="49" mass="5738">MVRFVLVFLAIEVLVVLSCPVNEPMVHMLHKKTLFDLIQFLYVHLVKTL</sequence>
<feature type="signal peptide" evidence="1">
    <location>
        <begin position="1"/>
        <end position="18"/>
    </location>
</feature>
<evidence type="ECO:0000256" key="1">
    <source>
        <dbReference type="SAM" id="SignalP"/>
    </source>
</evidence>
<proteinExistence type="predicted"/>
<feature type="chain" id="PRO_5018272479" evidence="1">
    <location>
        <begin position="19"/>
        <end position="49"/>
    </location>
</feature>
<protein>
    <submittedName>
        <fullName evidence="2">Uncharacterized protein</fullName>
    </submittedName>
</protein>
<organism evidence="2 3">
    <name type="scientific">Schistosoma mattheei</name>
    <dbReference type="NCBI Taxonomy" id="31246"/>
    <lineage>
        <taxon>Eukaryota</taxon>
        <taxon>Metazoa</taxon>
        <taxon>Spiralia</taxon>
        <taxon>Lophotrochozoa</taxon>
        <taxon>Platyhelminthes</taxon>
        <taxon>Trematoda</taxon>
        <taxon>Digenea</taxon>
        <taxon>Strigeidida</taxon>
        <taxon>Schistosomatoidea</taxon>
        <taxon>Schistosomatidae</taxon>
        <taxon>Schistosoma</taxon>
    </lineage>
</organism>
<evidence type="ECO:0000313" key="3">
    <source>
        <dbReference type="Proteomes" id="UP000269396"/>
    </source>
</evidence>
<accession>A0A3P7Y032</accession>
<dbReference type="AlphaFoldDB" id="A0A3P7Y032"/>
<reference evidence="2 3" key="1">
    <citation type="submission" date="2018-11" db="EMBL/GenBank/DDBJ databases">
        <authorList>
            <consortium name="Pathogen Informatics"/>
        </authorList>
    </citation>
    <scope>NUCLEOTIDE SEQUENCE [LARGE SCALE GENOMIC DNA]</scope>
    <source>
        <strain>Denwood</strain>
        <strain evidence="3">Zambia</strain>
    </source>
</reference>